<dbReference type="Proteomes" id="UP000653578">
    <property type="component" value="Unassembled WGS sequence"/>
</dbReference>
<dbReference type="RefSeq" id="WP_171634940.1">
    <property type="nucleotide sequence ID" value="NZ_WHNY01000075.1"/>
</dbReference>
<evidence type="ECO:0000313" key="2">
    <source>
        <dbReference type="Proteomes" id="UP000653578"/>
    </source>
</evidence>
<keyword evidence="2" id="KW-1185">Reference proteome</keyword>
<dbReference type="EMBL" id="WHNY01000075">
    <property type="protein sequence ID" value="NOU67895.1"/>
    <property type="molecule type" value="Genomic_DNA"/>
</dbReference>
<proteinExistence type="predicted"/>
<accession>A0ABX1XJ68</accession>
<name>A0ABX1XJ68_9BACL</name>
<organism evidence="1 2">
    <name type="scientific">Paenibacillus plantarum</name>
    <dbReference type="NCBI Taxonomy" id="2654975"/>
    <lineage>
        <taxon>Bacteria</taxon>
        <taxon>Bacillati</taxon>
        <taxon>Bacillota</taxon>
        <taxon>Bacilli</taxon>
        <taxon>Bacillales</taxon>
        <taxon>Paenibacillaceae</taxon>
        <taxon>Paenibacillus</taxon>
    </lineage>
</organism>
<evidence type="ECO:0000313" key="1">
    <source>
        <dbReference type="EMBL" id="NOU67895.1"/>
    </source>
</evidence>
<sequence length="81" mass="9375">MEDARLKVIQNAMLGLWQENRNNSGIANVNERIILQYRTTYGLEESSEIEIGIIVRIVHPIWKHEYLNGQCAFGNHYACLD</sequence>
<reference evidence="1 2" key="1">
    <citation type="submission" date="2019-10" db="EMBL/GenBank/DDBJ databases">
        <title>Description of Paenibacillus humi sp. nov.</title>
        <authorList>
            <person name="Carlier A."/>
            <person name="Qi S."/>
        </authorList>
    </citation>
    <scope>NUCLEOTIDE SEQUENCE [LARGE SCALE GENOMIC DNA]</scope>
    <source>
        <strain evidence="1 2">LMG 31461</strain>
    </source>
</reference>
<comment type="caution">
    <text evidence="1">The sequence shown here is derived from an EMBL/GenBank/DDBJ whole genome shotgun (WGS) entry which is preliminary data.</text>
</comment>
<gene>
    <name evidence="1" type="ORF">GC096_28110</name>
</gene>
<protein>
    <submittedName>
        <fullName evidence="1">Uncharacterized protein</fullName>
    </submittedName>
</protein>